<gene>
    <name evidence="1" type="ORF">B4088_2432</name>
</gene>
<evidence type="ECO:0000313" key="1">
    <source>
        <dbReference type="EMBL" id="KZD66316.1"/>
    </source>
</evidence>
<dbReference type="PATRIC" id="fig|1396.535.peg.4393"/>
<proteinExistence type="predicted"/>
<dbReference type="Proteomes" id="UP000076482">
    <property type="component" value="Unassembled WGS sequence"/>
</dbReference>
<organism evidence="1 2">
    <name type="scientific">Bacillus cereus</name>
    <dbReference type="NCBI Taxonomy" id="1396"/>
    <lineage>
        <taxon>Bacteria</taxon>
        <taxon>Bacillati</taxon>
        <taxon>Bacillota</taxon>
        <taxon>Bacilli</taxon>
        <taxon>Bacillales</taxon>
        <taxon>Bacillaceae</taxon>
        <taxon>Bacillus</taxon>
        <taxon>Bacillus cereus group</taxon>
    </lineage>
</organism>
<dbReference type="RefSeq" id="WP_063260930.1">
    <property type="nucleotide sequence ID" value="NZ_LJKE01000043.1"/>
</dbReference>
<dbReference type="EMBL" id="LJKE01000043">
    <property type="protein sequence ID" value="KZD66316.1"/>
    <property type="molecule type" value="Genomic_DNA"/>
</dbReference>
<sequence length="127" mass="14790">MKEQLEVLQELYVEYEKHRKQSKEDQLRAKEFKDEIMHVMEEAGIDDVVVDGLDIPVRLSIVIQERVILNKKELAQELDVSQRDLSKPQTIISLTKDGKLSEDMIEKYTVTEERPVFSAKEVTEEGE</sequence>
<protein>
    <submittedName>
        <fullName evidence="1">Uncharacterized protein</fullName>
    </submittedName>
</protein>
<reference evidence="1 2" key="1">
    <citation type="submission" date="2015-09" db="EMBL/GenBank/DDBJ databases">
        <title>Bacillus cereus food isolates.</title>
        <authorList>
            <person name="Boekhorst J."/>
        </authorList>
    </citation>
    <scope>NUCLEOTIDE SEQUENCE [LARGE SCALE GENOMIC DNA]</scope>
    <source>
        <strain evidence="1 2">B4088</strain>
    </source>
</reference>
<name>A0A164P6A1_BACCE</name>
<accession>A0A164P6A1</accession>
<dbReference type="AlphaFoldDB" id="A0A164P6A1"/>
<evidence type="ECO:0000313" key="2">
    <source>
        <dbReference type="Proteomes" id="UP000076482"/>
    </source>
</evidence>
<comment type="caution">
    <text evidence="1">The sequence shown here is derived from an EMBL/GenBank/DDBJ whole genome shotgun (WGS) entry which is preliminary data.</text>
</comment>